<evidence type="ECO:0000313" key="2">
    <source>
        <dbReference type="Proteomes" id="UP000789759"/>
    </source>
</evidence>
<name>A0A9N9HXK3_9GLOM</name>
<evidence type="ECO:0000313" key="1">
    <source>
        <dbReference type="EMBL" id="CAG8711004.1"/>
    </source>
</evidence>
<protein>
    <submittedName>
        <fullName evidence="1">17976_t:CDS:1</fullName>
    </submittedName>
</protein>
<comment type="caution">
    <text evidence="1">The sequence shown here is derived from an EMBL/GenBank/DDBJ whole genome shotgun (WGS) entry which is preliminary data.</text>
</comment>
<reference evidence="1" key="1">
    <citation type="submission" date="2021-06" db="EMBL/GenBank/DDBJ databases">
        <authorList>
            <person name="Kallberg Y."/>
            <person name="Tangrot J."/>
            <person name="Rosling A."/>
        </authorList>
    </citation>
    <scope>NUCLEOTIDE SEQUENCE</scope>
    <source>
        <strain evidence="1">FL966</strain>
    </source>
</reference>
<gene>
    <name evidence="1" type="ORF">CPELLU_LOCUS12327</name>
</gene>
<dbReference type="Proteomes" id="UP000789759">
    <property type="component" value="Unassembled WGS sequence"/>
</dbReference>
<dbReference type="AlphaFoldDB" id="A0A9N9HXK3"/>
<dbReference type="EMBL" id="CAJVQA010011815">
    <property type="protein sequence ID" value="CAG8711004.1"/>
    <property type="molecule type" value="Genomic_DNA"/>
</dbReference>
<accession>A0A9N9HXK3</accession>
<organism evidence="1 2">
    <name type="scientific">Cetraspora pellucida</name>
    <dbReference type="NCBI Taxonomy" id="1433469"/>
    <lineage>
        <taxon>Eukaryota</taxon>
        <taxon>Fungi</taxon>
        <taxon>Fungi incertae sedis</taxon>
        <taxon>Mucoromycota</taxon>
        <taxon>Glomeromycotina</taxon>
        <taxon>Glomeromycetes</taxon>
        <taxon>Diversisporales</taxon>
        <taxon>Gigasporaceae</taxon>
        <taxon>Cetraspora</taxon>
    </lineage>
</organism>
<keyword evidence="2" id="KW-1185">Reference proteome</keyword>
<feature type="non-terminal residue" evidence="1">
    <location>
        <position position="1"/>
    </location>
</feature>
<dbReference type="OrthoDB" id="10373264at2759"/>
<proteinExistence type="predicted"/>
<sequence>IDHPDLNNNEKEDEIEVVDFTANEIAIVFQDWVDISDTIFGLNNNQEETILAEKEVNMNFENRSLVQDVLSDSDLDE</sequence>